<evidence type="ECO:0000313" key="4">
    <source>
        <dbReference type="EMBL" id="AKB30494.1"/>
    </source>
</evidence>
<reference evidence="4 5" key="1">
    <citation type="submission" date="2014-07" db="EMBL/GenBank/DDBJ databases">
        <title>Methanogenic archaea and the global carbon cycle.</title>
        <authorList>
            <person name="Henriksen J.R."/>
            <person name="Luke J."/>
            <person name="Reinhart S."/>
            <person name="Benedict M.N."/>
            <person name="Youngblut N.D."/>
            <person name="Metcalf M.E."/>
            <person name="Whitaker R.J."/>
            <person name="Metcalf W.W."/>
        </authorList>
    </citation>
    <scope>NUCLEOTIDE SEQUENCE [LARGE SCALE GENOMIC DNA]</scope>
    <source>
        <strain evidence="4 5">T4/M</strain>
    </source>
</reference>
<dbReference type="InterPro" id="IPR028098">
    <property type="entry name" value="Glyco_trans_4-like_N"/>
</dbReference>
<dbReference type="GeneID" id="24862726"/>
<dbReference type="InterPro" id="IPR001296">
    <property type="entry name" value="Glyco_trans_1"/>
</dbReference>
<dbReference type="Gene3D" id="3.40.50.2000">
    <property type="entry name" value="Glycogen Phosphorylase B"/>
    <property type="match status" value="2"/>
</dbReference>
<dbReference type="OrthoDB" id="132546at2157"/>
<accession>A0A0E3P935</accession>
<proteinExistence type="predicted"/>
<protein>
    <submittedName>
        <fullName evidence="4">Glycosyltransferase</fullName>
        <ecNumber evidence="4">2.4.1.-</ecNumber>
    </submittedName>
</protein>
<gene>
    <name evidence="4" type="ORF">MSSIT_3775</name>
</gene>
<dbReference type="HOGENOM" id="CLU_009583_2_5_2"/>
<dbReference type="KEGG" id="msw:MSSIT_3775"/>
<dbReference type="RefSeq" id="WP_197080307.1">
    <property type="nucleotide sequence ID" value="NZ_CP009506.1"/>
</dbReference>
<dbReference type="Pfam" id="PF13439">
    <property type="entry name" value="Glyco_transf_4"/>
    <property type="match status" value="1"/>
</dbReference>
<dbReference type="AlphaFoldDB" id="A0A0E3P935"/>
<feature type="domain" description="Glycosyltransferase subfamily 4-like N-terminal" evidence="3">
    <location>
        <begin position="14"/>
        <end position="190"/>
    </location>
</feature>
<evidence type="ECO:0000259" key="3">
    <source>
        <dbReference type="Pfam" id="PF13439"/>
    </source>
</evidence>
<dbReference type="EMBL" id="CP009506">
    <property type="protein sequence ID" value="AKB30494.1"/>
    <property type="molecule type" value="Genomic_DNA"/>
</dbReference>
<feature type="domain" description="Glycosyl transferase family 1" evidence="2">
    <location>
        <begin position="201"/>
        <end position="370"/>
    </location>
</feature>
<keyword evidence="4" id="KW-0328">Glycosyltransferase</keyword>
<keyword evidence="1 4" id="KW-0808">Transferase</keyword>
<evidence type="ECO:0000256" key="1">
    <source>
        <dbReference type="ARBA" id="ARBA00022679"/>
    </source>
</evidence>
<organism evidence="4 5">
    <name type="scientific">Methanosarcina siciliae T4/M</name>
    <dbReference type="NCBI Taxonomy" id="1434120"/>
    <lineage>
        <taxon>Archaea</taxon>
        <taxon>Methanobacteriati</taxon>
        <taxon>Methanobacteriota</taxon>
        <taxon>Stenosarchaea group</taxon>
        <taxon>Methanomicrobia</taxon>
        <taxon>Methanosarcinales</taxon>
        <taxon>Methanosarcinaceae</taxon>
        <taxon>Methanosarcina</taxon>
    </lineage>
</organism>
<sequence length="396" mass="45007">MKILLVSALKENEVGGVISHMKSLGNGLEKIGHDVEYVTLSSIPRILQITGLYLPKIIIGKFSLQMRDAWHFLFIKYSIERILLCKQFIKKYDAIIAQDVFVCMSSKMTKSIFRIPILFTVHSYISDVLAGDHIKKESFVEKWFISVDEKSYNLADKIITVDTRIKDHICNEYNISSDKISVAINFLDTEDFKKIEIDSDLFEKYNMPIGKKIILCPRRLVPKNGVIYAAKSLKLIRDKIGEKFVMVFTGNKGPIAAEIKRIIGKDKLQGNAIFIESVKHDQMKYLYNLSDLVIIPSINYKGLEEATSISALEAMACCVPVIASNIGGLKEIIEDGENGYLIPEKDPEKIANKVCEILFTDQSYLISNARKYVENNCSNVQRARDYIQLIETIRKN</sequence>
<dbReference type="Pfam" id="PF00534">
    <property type="entry name" value="Glycos_transf_1"/>
    <property type="match status" value="1"/>
</dbReference>
<keyword evidence="5" id="KW-1185">Reference proteome</keyword>
<dbReference type="SUPFAM" id="SSF53756">
    <property type="entry name" value="UDP-Glycosyltransferase/glycogen phosphorylase"/>
    <property type="match status" value="1"/>
</dbReference>
<dbReference type="EC" id="2.4.1.-" evidence="4"/>
<dbReference type="PANTHER" id="PTHR46401:SF2">
    <property type="entry name" value="GLYCOSYLTRANSFERASE WBBK-RELATED"/>
    <property type="match status" value="1"/>
</dbReference>
<evidence type="ECO:0000313" key="5">
    <source>
        <dbReference type="Proteomes" id="UP000033111"/>
    </source>
</evidence>
<name>A0A0E3P935_9EURY</name>
<dbReference type="PANTHER" id="PTHR46401">
    <property type="entry name" value="GLYCOSYLTRANSFERASE WBBK-RELATED"/>
    <property type="match status" value="1"/>
</dbReference>
<dbReference type="GO" id="GO:0016757">
    <property type="term" value="F:glycosyltransferase activity"/>
    <property type="evidence" value="ECO:0007669"/>
    <property type="project" value="UniProtKB-KW"/>
</dbReference>
<dbReference type="Proteomes" id="UP000033111">
    <property type="component" value="Chromosome"/>
</dbReference>
<dbReference type="PATRIC" id="fig|1434120.4.peg.4892"/>
<dbReference type="CDD" id="cd03801">
    <property type="entry name" value="GT4_PimA-like"/>
    <property type="match status" value="1"/>
</dbReference>
<evidence type="ECO:0000259" key="2">
    <source>
        <dbReference type="Pfam" id="PF00534"/>
    </source>
</evidence>